<gene>
    <name evidence="1" type="ORF">CLOBOL_04086</name>
</gene>
<sequence>MVLIGYTYGYKRCLTDIKYPVMYAYKKYPLPIFCVGKFLATTHISS</sequence>
<reference evidence="1 2" key="1">
    <citation type="submission" date="2007-08" db="EMBL/GenBank/DDBJ databases">
        <authorList>
            <person name="Fulton L."/>
            <person name="Clifton S."/>
            <person name="Fulton B."/>
            <person name="Xu J."/>
            <person name="Minx P."/>
            <person name="Pepin K.H."/>
            <person name="Johnson M."/>
            <person name="Thiruvilangam P."/>
            <person name="Bhonagiri V."/>
            <person name="Nash W.E."/>
            <person name="Mardis E.R."/>
            <person name="Wilson R.K."/>
        </authorList>
    </citation>
    <scope>NUCLEOTIDE SEQUENCE [LARGE SCALE GENOMIC DNA]</scope>
    <source>
        <strain evidence="2">ATCC BAA-613 / DSM 15670 / CCUG 46953 / JCM 12243 / WAL 16351</strain>
    </source>
</reference>
<dbReference type="EMBL" id="ABCC02000033">
    <property type="protein sequence ID" value="EDP15915.1"/>
    <property type="molecule type" value="Genomic_DNA"/>
</dbReference>
<comment type="caution">
    <text evidence="1">The sequence shown here is derived from an EMBL/GenBank/DDBJ whole genome shotgun (WGS) entry which is preliminary data.</text>
</comment>
<dbReference type="AlphaFoldDB" id="A8RUQ1"/>
<dbReference type="PaxDb" id="411902-CLOBOL_04086"/>
<proteinExistence type="predicted"/>
<evidence type="ECO:0000313" key="1">
    <source>
        <dbReference type="EMBL" id="EDP15915.1"/>
    </source>
</evidence>
<accession>A8RUQ1</accession>
<organism evidence="1 2">
    <name type="scientific">Enterocloster bolteae (strain ATCC BAA-613 / DSM 15670 / CCUG 46953 / JCM 12243 / WAL 16351)</name>
    <name type="common">Clostridium bolteae</name>
    <dbReference type="NCBI Taxonomy" id="411902"/>
    <lineage>
        <taxon>Bacteria</taxon>
        <taxon>Bacillati</taxon>
        <taxon>Bacillota</taxon>
        <taxon>Clostridia</taxon>
        <taxon>Lachnospirales</taxon>
        <taxon>Lachnospiraceae</taxon>
        <taxon>Enterocloster</taxon>
    </lineage>
</organism>
<evidence type="ECO:0000313" key="2">
    <source>
        <dbReference type="Proteomes" id="UP000005396"/>
    </source>
</evidence>
<dbReference type="Proteomes" id="UP000005396">
    <property type="component" value="Unassembled WGS sequence"/>
</dbReference>
<reference evidence="1 2" key="2">
    <citation type="submission" date="2007-09" db="EMBL/GenBank/DDBJ databases">
        <title>Draft genome sequence of Clostridium bolteae (ATCC BAA-613).</title>
        <authorList>
            <person name="Sudarsanam P."/>
            <person name="Ley R."/>
            <person name="Guruge J."/>
            <person name="Turnbaugh P.J."/>
            <person name="Mahowald M."/>
            <person name="Liep D."/>
            <person name="Gordon J."/>
        </authorList>
    </citation>
    <scope>NUCLEOTIDE SEQUENCE [LARGE SCALE GENOMIC DNA]</scope>
    <source>
        <strain evidence="2">ATCC BAA-613 / DSM 15670 / CCUG 46953 / JCM 12243 / WAL 16351</strain>
    </source>
</reference>
<protein>
    <submittedName>
        <fullName evidence="1">Uncharacterized protein</fullName>
    </submittedName>
</protein>
<dbReference type="HOGENOM" id="CLU_3181989_0_0_9"/>
<name>A8RUQ1_ENTBW</name>